<protein>
    <recommendedName>
        <fullName evidence="4">Thioredoxin domain-containing protein</fullName>
    </recommendedName>
</protein>
<comment type="caution">
    <text evidence="2">The sequence shown here is derived from an EMBL/GenBank/DDBJ whole genome shotgun (WGS) entry which is preliminary data.</text>
</comment>
<reference evidence="2 3" key="1">
    <citation type="journal article" date="2016" name="Nat. Commun.">
        <title>Thousands of microbial genomes shed light on interconnected biogeochemical processes in an aquifer system.</title>
        <authorList>
            <person name="Anantharaman K."/>
            <person name="Brown C.T."/>
            <person name="Hug L.A."/>
            <person name="Sharon I."/>
            <person name="Castelle C.J."/>
            <person name="Probst A.J."/>
            <person name="Thomas B.C."/>
            <person name="Singh A."/>
            <person name="Wilkins M.J."/>
            <person name="Karaoz U."/>
            <person name="Brodie E.L."/>
            <person name="Williams K.H."/>
            <person name="Hubbard S.S."/>
            <person name="Banfield J.F."/>
        </authorList>
    </citation>
    <scope>NUCLEOTIDE SEQUENCE [LARGE SCALE GENOMIC DNA]</scope>
</reference>
<keyword evidence="1" id="KW-0472">Membrane</keyword>
<evidence type="ECO:0000313" key="3">
    <source>
        <dbReference type="Proteomes" id="UP000177878"/>
    </source>
</evidence>
<dbReference type="AlphaFoldDB" id="A0A1F5RWL0"/>
<accession>A0A1F5RWL0</accession>
<dbReference type="SUPFAM" id="SSF52833">
    <property type="entry name" value="Thioredoxin-like"/>
    <property type="match status" value="1"/>
</dbReference>
<feature type="transmembrane region" description="Helical" evidence="1">
    <location>
        <begin position="311"/>
        <end position="336"/>
    </location>
</feature>
<dbReference type="EMBL" id="MFFV01000046">
    <property type="protein sequence ID" value="OGF18806.1"/>
    <property type="molecule type" value="Genomic_DNA"/>
</dbReference>
<keyword evidence="1" id="KW-1133">Transmembrane helix</keyword>
<evidence type="ECO:0008006" key="4">
    <source>
        <dbReference type="Google" id="ProtNLM"/>
    </source>
</evidence>
<feature type="transmembrane region" description="Helical" evidence="1">
    <location>
        <begin position="250"/>
        <end position="274"/>
    </location>
</feature>
<feature type="transmembrane region" description="Helical" evidence="1">
    <location>
        <begin position="392"/>
        <end position="417"/>
    </location>
</feature>
<name>A0A1F5RWL0_9BACT</name>
<evidence type="ECO:0000313" key="2">
    <source>
        <dbReference type="EMBL" id="OGF18806.1"/>
    </source>
</evidence>
<proteinExistence type="predicted"/>
<sequence>MIPEIMLKYFKPLTAVALLFFLFFPLIVVAQPLAVEPVKVYFFYGEGCPHCAREKIFLEQLIKERPGVSVRPFEVWYNQDNAKLISNIIQKLNFDLKAGSVPLTFIGAQAISGYYTDETTGAQIKQIVDYYQAKGDPDPIGKIIVGEKTATPPAPDSQIIGNDNLSQIKPSIIKVPFVGPINAQNFSLGALSVVIGLIDGFNPCAMWVLLFLISMLLGMKNRRRMWAIGLAFIITSGIVYLMFMAAWLNLFLFIGFLFWIRVAIGIVAIASGVYQLREFYANRDGTCTVAGETKRQKIVSRVKNIISEKSFILALAGVIVLAAAVNMVELVCSAGLPAIYTSILSAASLPAWQYYGYLLIYILFYILDDIAVFVIAMVTLRVVGITKKYVQFANLAGGIIILIIGILLIFKPAWLLFG</sequence>
<keyword evidence="1" id="KW-0812">Transmembrane</keyword>
<dbReference type="STRING" id="1797988.A3I35_03550"/>
<dbReference type="Gene3D" id="3.40.30.10">
    <property type="entry name" value="Glutaredoxin"/>
    <property type="match status" value="1"/>
</dbReference>
<feature type="transmembrane region" description="Helical" evidence="1">
    <location>
        <begin position="356"/>
        <end position="380"/>
    </location>
</feature>
<feature type="transmembrane region" description="Helical" evidence="1">
    <location>
        <begin position="186"/>
        <end position="213"/>
    </location>
</feature>
<evidence type="ECO:0000256" key="1">
    <source>
        <dbReference type="SAM" id="Phobius"/>
    </source>
</evidence>
<gene>
    <name evidence="2" type="ORF">A3I35_03550</name>
</gene>
<organism evidence="2 3">
    <name type="scientific">Candidatus Falkowbacteria bacterium RIFCSPLOWO2_02_FULL_45_15</name>
    <dbReference type="NCBI Taxonomy" id="1797988"/>
    <lineage>
        <taxon>Bacteria</taxon>
        <taxon>Candidatus Falkowiibacteriota</taxon>
    </lineage>
</organism>
<feature type="transmembrane region" description="Helical" evidence="1">
    <location>
        <begin position="225"/>
        <end position="244"/>
    </location>
</feature>
<dbReference type="Proteomes" id="UP000177878">
    <property type="component" value="Unassembled WGS sequence"/>
</dbReference>
<dbReference type="InterPro" id="IPR036249">
    <property type="entry name" value="Thioredoxin-like_sf"/>
</dbReference>